<evidence type="ECO:0000313" key="3">
    <source>
        <dbReference type="Proteomes" id="UP000189475"/>
    </source>
</evidence>
<dbReference type="RefSeq" id="WP_077315037.1">
    <property type="nucleotide sequence ID" value="NZ_AP024888.1"/>
</dbReference>
<keyword evidence="3" id="KW-1185">Reference proteome</keyword>
<dbReference type="GO" id="GO:0016747">
    <property type="term" value="F:acyltransferase activity, transferring groups other than amino-acyl groups"/>
    <property type="evidence" value="ECO:0007669"/>
    <property type="project" value="InterPro"/>
</dbReference>
<dbReference type="PANTHER" id="PTHR43072">
    <property type="entry name" value="N-ACETYLTRANSFERASE"/>
    <property type="match status" value="1"/>
</dbReference>
<evidence type="ECO:0000259" key="1">
    <source>
        <dbReference type="PROSITE" id="PS51186"/>
    </source>
</evidence>
<organism evidence="2 3">
    <name type="scientific">Vibrio palustris</name>
    <dbReference type="NCBI Taxonomy" id="1918946"/>
    <lineage>
        <taxon>Bacteria</taxon>
        <taxon>Pseudomonadati</taxon>
        <taxon>Pseudomonadota</taxon>
        <taxon>Gammaproteobacteria</taxon>
        <taxon>Vibrionales</taxon>
        <taxon>Vibrionaceae</taxon>
        <taxon>Vibrio</taxon>
    </lineage>
</organism>
<dbReference type="Gene3D" id="3.40.630.30">
    <property type="match status" value="1"/>
</dbReference>
<name>A0A1R4B6Z5_9VIBR</name>
<dbReference type="InterPro" id="IPR016181">
    <property type="entry name" value="Acyl_CoA_acyltransferase"/>
</dbReference>
<dbReference type="PROSITE" id="PS51186">
    <property type="entry name" value="GNAT"/>
    <property type="match status" value="1"/>
</dbReference>
<dbReference type="AlphaFoldDB" id="A0A1R4B6Z5"/>
<feature type="domain" description="N-acetyltransferase" evidence="1">
    <location>
        <begin position="1"/>
        <end position="181"/>
    </location>
</feature>
<dbReference type="CDD" id="cd04301">
    <property type="entry name" value="NAT_SF"/>
    <property type="match status" value="1"/>
</dbReference>
<dbReference type="STRING" id="1918946.VPAL9027_02693"/>
<reference evidence="2 3" key="1">
    <citation type="submission" date="2017-02" db="EMBL/GenBank/DDBJ databases">
        <authorList>
            <person name="Peterson S.W."/>
        </authorList>
    </citation>
    <scope>NUCLEOTIDE SEQUENCE [LARGE SCALE GENOMIC DNA]</scope>
    <source>
        <strain evidence="2 3">CECT 9027</strain>
    </source>
</reference>
<keyword evidence="2" id="KW-0808">Transferase</keyword>
<dbReference type="EMBL" id="FUFT01000005">
    <property type="protein sequence ID" value="SJL84697.1"/>
    <property type="molecule type" value="Genomic_DNA"/>
</dbReference>
<accession>A0A1R4B6Z5</accession>
<dbReference type="Pfam" id="PF00583">
    <property type="entry name" value="Acetyltransf_1"/>
    <property type="match status" value="1"/>
</dbReference>
<dbReference type="Proteomes" id="UP000189475">
    <property type="component" value="Unassembled WGS sequence"/>
</dbReference>
<dbReference type="InterPro" id="IPR000182">
    <property type="entry name" value="GNAT_dom"/>
</dbReference>
<sequence>MDIRTAEYQDYERIAHLHATSWKTYYQDILRQDYLDDDVDEDRQLIWQTRLTNPPFNQHVLLIEDKTGLLGFICLFGNHDFEKGTIIETLHIKPSHRNQGLGKLLIQRALQWVEQFFPQSGIYLEVMEDNQQAVDFYDHIGCSHHLDRDWLSPCGTTIHEWVYTWESPNELAHALEESMPA</sequence>
<dbReference type="SUPFAM" id="SSF55729">
    <property type="entry name" value="Acyl-CoA N-acyltransferases (Nat)"/>
    <property type="match status" value="1"/>
</dbReference>
<evidence type="ECO:0000313" key="2">
    <source>
        <dbReference type="EMBL" id="SJL84697.1"/>
    </source>
</evidence>
<proteinExistence type="predicted"/>
<gene>
    <name evidence="2" type="ORF">VPAL9027_02693</name>
</gene>
<dbReference type="OrthoDB" id="5292888at2"/>
<protein>
    <submittedName>
        <fullName evidence="2">Putative acetyltransferase</fullName>
    </submittedName>
</protein>